<evidence type="ECO:0000313" key="1">
    <source>
        <dbReference type="EMBL" id="JAH29353.1"/>
    </source>
</evidence>
<organism evidence="1">
    <name type="scientific">Anguilla anguilla</name>
    <name type="common">European freshwater eel</name>
    <name type="synonym">Muraena anguilla</name>
    <dbReference type="NCBI Taxonomy" id="7936"/>
    <lineage>
        <taxon>Eukaryota</taxon>
        <taxon>Metazoa</taxon>
        <taxon>Chordata</taxon>
        <taxon>Craniata</taxon>
        <taxon>Vertebrata</taxon>
        <taxon>Euteleostomi</taxon>
        <taxon>Actinopterygii</taxon>
        <taxon>Neopterygii</taxon>
        <taxon>Teleostei</taxon>
        <taxon>Anguilliformes</taxon>
        <taxon>Anguillidae</taxon>
        <taxon>Anguilla</taxon>
    </lineage>
</organism>
<reference evidence="1" key="1">
    <citation type="submission" date="2014-11" db="EMBL/GenBank/DDBJ databases">
        <authorList>
            <person name="Amaro Gonzalez C."/>
        </authorList>
    </citation>
    <scope>NUCLEOTIDE SEQUENCE</scope>
</reference>
<sequence length="17" mass="2070">MEPFHHRPSFLSLEKSK</sequence>
<protein>
    <submittedName>
        <fullName evidence="1">Uncharacterized protein</fullName>
    </submittedName>
</protein>
<dbReference type="EMBL" id="GBXM01079224">
    <property type="protein sequence ID" value="JAH29353.1"/>
    <property type="molecule type" value="Transcribed_RNA"/>
</dbReference>
<name>A0A0E9RLZ4_ANGAN</name>
<proteinExistence type="predicted"/>
<dbReference type="AlphaFoldDB" id="A0A0E9RLZ4"/>
<accession>A0A0E9RLZ4</accession>
<reference evidence="1" key="2">
    <citation type="journal article" date="2015" name="Fish Shellfish Immunol.">
        <title>Early steps in the European eel (Anguilla anguilla)-Vibrio vulnificus interaction in the gills: Role of the RtxA13 toxin.</title>
        <authorList>
            <person name="Callol A."/>
            <person name="Pajuelo D."/>
            <person name="Ebbesson L."/>
            <person name="Teles M."/>
            <person name="MacKenzie S."/>
            <person name="Amaro C."/>
        </authorList>
    </citation>
    <scope>NUCLEOTIDE SEQUENCE</scope>
</reference>